<dbReference type="PROSITE" id="PS51257">
    <property type="entry name" value="PROKAR_LIPOPROTEIN"/>
    <property type="match status" value="1"/>
</dbReference>
<dbReference type="RefSeq" id="WP_263573967.1">
    <property type="nucleotide sequence ID" value="NZ_JAJIRN010000020.1"/>
</dbReference>
<keyword evidence="1" id="KW-0732">Signal</keyword>
<gene>
    <name evidence="2" type="ORF">LNV07_25150</name>
</gene>
<evidence type="ECO:0000313" key="2">
    <source>
        <dbReference type="EMBL" id="MCV2371387.1"/>
    </source>
</evidence>
<evidence type="ECO:0008006" key="4">
    <source>
        <dbReference type="Google" id="ProtNLM"/>
    </source>
</evidence>
<sequence>MNIRYFLLTISWVLTACAAPNISRDFSLEKSASAGVATGTITYDGDYAAYRLHLENKVSGQKFVVEHGSSQTLNLSLAFKGEDAHRTLGKKGSPFAIELPAGTYVVKSWQVSQGMANVWSTASTGIEFEVKPREAIYLGGFYFRETSRFGRAVTGSAVTLSDQSARDLPAIRSGFAALASVPLTQSLSTGAKLENVGGASNGKISIPIFIPVAR</sequence>
<evidence type="ECO:0000256" key="1">
    <source>
        <dbReference type="SAM" id="SignalP"/>
    </source>
</evidence>
<dbReference type="EMBL" id="JAJIRN010000020">
    <property type="protein sequence ID" value="MCV2371387.1"/>
    <property type="molecule type" value="Genomic_DNA"/>
</dbReference>
<reference evidence="2 3" key="1">
    <citation type="submission" date="2021-11" db="EMBL/GenBank/DDBJ databases">
        <authorList>
            <person name="Liang Q."/>
            <person name="Mou H."/>
            <person name="Liu Z."/>
        </authorList>
    </citation>
    <scope>NUCLEOTIDE SEQUENCE [LARGE SCALE GENOMIC DNA]</scope>
    <source>
        <strain evidence="2 3">CHU3</strain>
    </source>
</reference>
<feature type="chain" id="PRO_5045799683" description="Lipoprotein" evidence="1">
    <location>
        <begin position="19"/>
        <end position="214"/>
    </location>
</feature>
<evidence type="ECO:0000313" key="3">
    <source>
        <dbReference type="Proteomes" id="UP001209701"/>
    </source>
</evidence>
<proteinExistence type="predicted"/>
<accession>A0ABT2YMU5</accession>
<comment type="caution">
    <text evidence="2">The sequence shown here is derived from an EMBL/GenBank/DDBJ whole genome shotgun (WGS) entry which is preliminary data.</text>
</comment>
<keyword evidence="3" id="KW-1185">Reference proteome</keyword>
<dbReference type="Proteomes" id="UP001209701">
    <property type="component" value="Unassembled WGS sequence"/>
</dbReference>
<name>A0ABT2YMU5_9BURK</name>
<feature type="signal peptide" evidence="1">
    <location>
        <begin position="1"/>
        <end position="18"/>
    </location>
</feature>
<organism evidence="2 3">
    <name type="scientific">Roseateles oligotrophus</name>
    <dbReference type="NCBI Taxonomy" id="1769250"/>
    <lineage>
        <taxon>Bacteria</taxon>
        <taxon>Pseudomonadati</taxon>
        <taxon>Pseudomonadota</taxon>
        <taxon>Betaproteobacteria</taxon>
        <taxon>Burkholderiales</taxon>
        <taxon>Sphaerotilaceae</taxon>
        <taxon>Roseateles</taxon>
    </lineage>
</organism>
<protein>
    <recommendedName>
        <fullName evidence="4">Lipoprotein</fullName>
    </recommendedName>
</protein>